<dbReference type="EMBL" id="LWBS01000143">
    <property type="protein sequence ID" value="OAP94893.1"/>
    <property type="molecule type" value="Genomic_DNA"/>
</dbReference>
<evidence type="ECO:0000256" key="6">
    <source>
        <dbReference type="ARBA" id="ARBA00022723"/>
    </source>
</evidence>
<evidence type="ECO:0000256" key="4">
    <source>
        <dbReference type="ARBA" id="ARBA00013558"/>
    </source>
</evidence>
<evidence type="ECO:0000256" key="2">
    <source>
        <dbReference type="ARBA" id="ARBA00003120"/>
    </source>
</evidence>
<evidence type="ECO:0000256" key="1">
    <source>
        <dbReference type="ARBA" id="ARBA00001933"/>
    </source>
</evidence>
<dbReference type="Gene3D" id="1.10.260.50">
    <property type="match status" value="1"/>
</dbReference>
<dbReference type="InterPro" id="IPR015422">
    <property type="entry name" value="PyrdxlP-dep_Trfase_small"/>
</dbReference>
<dbReference type="GO" id="GO:0046872">
    <property type="term" value="F:metal ion binding"/>
    <property type="evidence" value="ECO:0007669"/>
    <property type="project" value="UniProtKB-KW"/>
</dbReference>
<dbReference type="PIRSF" id="PIRSF005572">
    <property type="entry name" value="NifS"/>
    <property type="match status" value="1"/>
</dbReference>
<feature type="domain" description="Aminotransferase class V" evidence="11">
    <location>
        <begin position="7"/>
        <end position="369"/>
    </location>
</feature>
<keyword evidence="8" id="KW-0408">Iron</keyword>
<evidence type="ECO:0000256" key="9">
    <source>
        <dbReference type="ARBA" id="ARBA00023014"/>
    </source>
</evidence>
<dbReference type="Pfam" id="PF00266">
    <property type="entry name" value="Aminotran_5"/>
    <property type="match status" value="1"/>
</dbReference>
<organism evidence="12">
    <name type="scientific">Rhizobium leguminosarum</name>
    <dbReference type="NCBI Taxonomy" id="384"/>
    <lineage>
        <taxon>Bacteria</taxon>
        <taxon>Pseudomonadati</taxon>
        <taxon>Pseudomonadota</taxon>
        <taxon>Alphaproteobacteria</taxon>
        <taxon>Hyphomicrobiales</taxon>
        <taxon>Rhizobiaceae</taxon>
        <taxon>Rhizobium/Agrobacterium group</taxon>
        <taxon>Rhizobium</taxon>
    </lineage>
</organism>
<keyword evidence="7" id="KW-0663">Pyridoxal phosphate</keyword>
<gene>
    <name evidence="12" type="ORF">A4U53_18925</name>
</gene>
<sequence length="405" mass="41963">MAPPRLYLDWNATAPLHPAARAAIMRAIDVFGNPNSVHGEGRAARAAIEGARRKVAALVGTDAGNVVFTSGATEAANLVLTPDFRMGRTPLRLGQLYFSAIEHPAVREGGRFAREKMTEIPVTEAGIVDLDALSKLLDAHDKAAGLPMVAVMLVNNETGIVQPVEAAAKLVHAHGGLFVVDAVQAAGRIALDIEKIGADFLIVSSHKIGGPKGAGALIARGEALMPKPLIHGGGQERGHRSGTQNSLALIGFGAAAEAAADEFEARNAAIGALRERLEAGMREVAADVMIHGEGGERVANTIFFTLPGLKAETGQIAFDLEGVALSAGSACSSGRLGESHVLTAMGRDAKLGALRISLGFSTTEEDIDRAIAAFAKIANRRRSAGEAACPVSKVAETQISTCQSG</sequence>
<evidence type="ECO:0000256" key="3">
    <source>
        <dbReference type="ARBA" id="ARBA00006490"/>
    </source>
</evidence>
<keyword evidence="5" id="KW-0808">Transferase</keyword>
<dbReference type="Gene3D" id="3.90.1150.10">
    <property type="entry name" value="Aspartate Aminotransferase, domain 1"/>
    <property type="match status" value="1"/>
</dbReference>
<dbReference type="SUPFAM" id="SSF53383">
    <property type="entry name" value="PLP-dependent transferases"/>
    <property type="match status" value="1"/>
</dbReference>
<protein>
    <recommendedName>
        <fullName evidence="4">Cysteine desulfurase</fullName>
    </recommendedName>
</protein>
<dbReference type="PANTHER" id="PTHR11601">
    <property type="entry name" value="CYSTEINE DESULFURYLASE FAMILY MEMBER"/>
    <property type="match status" value="1"/>
</dbReference>
<accession>A0A179BUK3</accession>
<dbReference type="Gene3D" id="3.40.640.10">
    <property type="entry name" value="Type I PLP-dependent aspartate aminotransferase-like (Major domain)"/>
    <property type="match status" value="1"/>
</dbReference>
<evidence type="ECO:0000259" key="11">
    <source>
        <dbReference type="Pfam" id="PF00266"/>
    </source>
</evidence>
<comment type="similarity">
    <text evidence="3">Belongs to the class-V pyridoxal-phosphate-dependent aminotransferase family. NifS/IscS subfamily.</text>
</comment>
<dbReference type="GO" id="GO:0031071">
    <property type="term" value="F:cysteine desulfurase activity"/>
    <property type="evidence" value="ECO:0007669"/>
    <property type="project" value="UniProtKB-EC"/>
</dbReference>
<name>A0A179BUK3_RHILE</name>
<evidence type="ECO:0000256" key="10">
    <source>
        <dbReference type="ARBA" id="ARBA00050776"/>
    </source>
</evidence>
<comment type="function">
    <text evidence="2">Catalyzes the removal of elemental sulfur atoms from cysteine to produce alanine. Seems to participate in the biosynthesis of the nitrogenase metalloclusters by providing the inorganic sulfur required for the Fe-S core formation.</text>
</comment>
<keyword evidence="6" id="KW-0479">Metal-binding</keyword>
<comment type="catalytic activity">
    <reaction evidence="10">
        <text>(sulfur carrier)-H + L-cysteine = (sulfur carrier)-SH + L-alanine</text>
        <dbReference type="Rhea" id="RHEA:43892"/>
        <dbReference type="Rhea" id="RHEA-COMP:14737"/>
        <dbReference type="Rhea" id="RHEA-COMP:14739"/>
        <dbReference type="ChEBI" id="CHEBI:29917"/>
        <dbReference type="ChEBI" id="CHEBI:35235"/>
        <dbReference type="ChEBI" id="CHEBI:57972"/>
        <dbReference type="ChEBI" id="CHEBI:64428"/>
        <dbReference type="EC" id="2.8.1.7"/>
    </reaction>
</comment>
<dbReference type="InterPro" id="IPR015421">
    <property type="entry name" value="PyrdxlP-dep_Trfase_major"/>
</dbReference>
<evidence type="ECO:0000256" key="5">
    <source>
        <dbReference type="ARBA" id="ARBA00022679"/>
    </source>
</evidence>
<dbReference type="GO" id="GO:0051536">
    <property type="term" value="F:iron-sulfur cluster binding"/>
    <property type="evidence" value="ECO:0007669"/>
    <property type="project" value="UniProtKB-KW"/>
</dbReference>
<reference evidence="12" key="1">
    <citation type="submission" date="2016-04" db="EMBL/GenBank/DDBJ databases">
        <title>Fast-growing isolate from the root nodules of Vavilovia formosa.</title>
        <authorList>
            <person name="Kimeklis A."/>
            <person name="Safronova V."/>
            <person name="Belimov A."/>
            <person name="Andronov E."/>
        </authorList>
    </citation>
    <scope>NUCLEOTIDE SEQUENCE [LARGE SCALE GENOMIC DNA]</scope>
    <source>
        <strain evidence="12">Vaf-46</strain>
    </source>
</reference>
<comment type="caution">
    <text evidence="12">The sequence shown here is derived from an EMBL/GenBank/DDBJ whole genome shotgun (WGS) entry which is preliminary data.</text>
</comment>
<comment type="cofactor">
    <cofactor evidence="1">
        <name>pyridoxal 5'-phosphate</name>
        <dbReference type="ChEBI" id="CHEBI:597326"/>
    </cofactor>
</comment>
<dbReference type="AlphaFoldDB" id="A0A179BUK3"/>
<evidence type="ECO:0000313" key="12">
    <source>
        <dbReference type="EMBL" id="OAP94893.1"/>
    </source>
</evidence>
<proteinExistence type="inferred from homology"/>
<evidence type="ECO:0000256" key="8">
    <source>
        <dbReference type="ARBA" id="ARBA00023004"/>
    </source>
</evidence>
<dbReference type="InterPro" id="IPR016454">
    <property type="entry name" value="Cysteine_dSase"/>
</dbReference>
<dbReference type="eggNOG" id="COG1104">
    <property type="taxonomic scope" value="Bacteria"/>
</dbReference>
<dbReference type="InterPro" id="IPR015424">
    <property type="entry name" value="PyrdxlP-dep_Trfase"/>
</dbReference>
<keyword evidence="9" id="KW-0411">Iron-sulfur</keyword>
<dbReference type="PANTHER" id="PTHR11601:SF34">
    <property type="entry name" value="CYSTEINE DESULFURASE"/>
    <property type="match status" value="1"/>
</dbReference>
<evidence type="ECO:0000256" key="7">
    <source>
        <dbReference type="ARBA" id="ARBA00022898"/>
    </source>
</evidence>
<dbReference type="InterPro" id="IPR000192">
    <property type="entry name" value="Aminotrans_V_dom"/>
</dbReference>